<dbReference type="InterPro" id="IPR001283">
    <property type="entry name" value="CRISP-related"/>
</dbReference>
<dbReference type="SMART" id="SM00198">
    <property type="entry name" value="SCP"/>
    <property type="match status" value="1"/>
</dbReference>
<accession>A0A402ARH3</accession>
<dbReference type="PANTHER" id="PTHR10334">
    <property type="entry name" value="CYSTEINE-RICH SECRETORY PROTEIN-RELATED"/>
    <property type="match status" value="1"/>
</dbReference>
<dbReference type="SUPFAM" id="SSF55797">
    <property type="entry name" value="PR-1-like"/>
    <property type="match status" value="1"/>
</dbReference>
<proteinExistence type="predicted"/>
<name>A0A402ARH3_9CHLR</name>
<evidence type="ECO:0000259" key="2">
    <source>
        <dbReference type="SMART" id="SM00198"/>
    </source>
</evidence>
<reference evidence="4" key="1">
    <citation type="submission" date="2018-12" db="EMBL/GenBank/DDBJ databases">
        <title>Tengunoibacter tsumagoiensis gen. nov., sp. nov., Dictyobacter kobayashii sp. nov., D. alpinus sp. nov., and D. joshuensis sp. nov. and description of Dictyobacteraceae fam. nov. within the order Ktedonobacterales isolated from Tengu-no-mugimeshi.</title>
        <authorList>
            <person name="Wang C.M."/>
            <person name="Zheng Y."/>
            <person name="Sakai Y."/>
            <person name="Toyoda A."/>
            <person name="Minakuchi Y."/>
            <person name="Abe K."/>
            <person name="Yokota A."/>
            <person name="Yabe S."/>
        </authorList>
    </citation>
    <scope>NUCLEOTIDE SEQUENCE [LARGE SCALE GENOMIC DNA]</scope>
    <source>
        <strain evidence="4">Uno11</strain>
    </source>
</reference>
<sequence>MHCFRSRCLGSAFLLSVLGAFLLSGTVSAHQNTFNSRMVLNYLITKQSIKAPGRGIVSLQMESEKGKQADIDSAELLAAHNAYRAQVGVTPLVWSTSLAQSAQQWANHLAEIHDLVHSDNNRYGENIWEGTIGAYSLTQMVDSWGSEKKDYIPGSTFPASSTTGNWQDVGHYSSKTLANSRHVGFGGNDDPHRMHY</sequence>
<dbReference type="InterPro" id="IPR014044">
    <property type="entry name" value="CAP_dom"/>
</dbReference>
<dbReference type="Proteomes" id="UP000287188">
    <property type="component" value="Unassembled WGS sequence"/>
</dbReference>
<protein>
    <recommendedName>
        <fullName evidence="2">SCP domain-containing protein</fullName>
    </recommendedName>
</protein>
<keyword evidence="1" id="KW-0732">Signal</keyword>
<gene>
    <name evidence="3" type="ORF">KDK_55060</name>
</gene>
<dbReference type="Pfam" id="PF00188">
    <property type="entry name" value="CAP"/>
    <property type="match status" value="1"/>
</dbReference>
<evidence type="ECO:0000256" key="1">
    <source>
        <dbReference type="SAM" id="SignalP"/>
    </source>
</evidence>
<evidence type="ECO:0000313" key="3">
    <source>
        <dbReference type="EMBL" id="GCE21706.1"/>
    </source>
</evidence>
<dbReference type="InterPro" id="IPR035940">
    <property type="entry name" value="CAP_sf"/>
</dbReference>
<organism evidence="3 4">
    <name type="scientific">Dictyobacter kobayashii</name>
    <dbReference type="NCBI Taxonomy" id="2014872"/>
    <lineage>
        <taxon>Bacteria</taxon>
        <taxon>Bacillati</taxon>
        <taxon>Chloroflexota</taxon>
        <taxon>Ktedonobacteria</taxon>
        <taxon>Ktedonobacterales</taxon>
        <taxon>Dictyobacteraceae</taxon>
        <taxon>Dictyobacter</taxon>
    </lineage>
</organism>
<evidence type="ECO:0000313" key="4">
    <source>
        <dbReference type="Proteomes" id="UP000287188"/>
    </source>
</evidence>
<feature type="signal peptide" evidence="1">
    <location>
        <begin position="1"/>
        <end position="29"/>
    </location>
</feature>
<feature type="domain" description="SCP" evidence="2">
    <location>
        <begin position="71"/>
        <end position="196"/>
    </location>
</feature>
<comment type="caution">
    <text evidence="3">The sequence shown here is derived from an EMBL/GenBank/DDBJ whole genome shotgun (WGS) entry which is preliminary data.</text>
</comment>
<feature type="chain" id="PRO_5019268295" description="SCP domain-containing protein" evidence="1">
    <location>
        <begin position="30"/>
        <end position="196"/>
    </location>
</feature>
<keyword evidence="4" id="KW-1185">Reference proteome</keyword>
<dbReference type="AlphaFoldDB" id="A0A402ARH3"/>
<dbReference type="Gene3D" id="3.40.33.10">
    <property type="entry name" value="CAP"/>
    <property type="match status" value="1"/>
</dbReference>
<dbReference type="EMBL" id="BIFS01000001">
    <property type="protein sequence ID" value="GCE21706.1"/>
    <property type="molecule type" value="Genomic_DNA"/>
</dbReference>